<evidence type="ECO:0000313" key="2">
    <source>
        <dbReference type="Proteomes" id="UP001060215"/>
    </source>
</evidence>
<name>A0ACC0IYH6_9ERIC</name>
<gene>
    <name evidence="1" type="ORF">LOK49_LG01G01723</name>
</gene>
<keyword evidence="2" id="KW-1185">Reference proteome</keyword>
<sequence>MESVSPPKLIDLRFAIGSPQHYEGQQTKVLKRERKVDKPKKDSLVEVPVEQVGLEEDGVSTSPLQIKTLVPKDVCETIEVIPIFVEDKVDSLIWHHDPQGSYTIKSGYHNVMSQSHMRQEHAPSSSFRWTEKEWKFIWSLNVLTKLRHFLWHWCNIF</sequence>
<proteinExistence type="predicted"/>
<evidence type="ECO:0000313" key="1">
    <source>
        <dbReference type="EMBL" id="KAI8030977.1"/>
    </source>
</evidence>
<organism evidence="1 2">
    <name type="scientific">Camellia lanceoleosa</name>
    <dbReference type="NCBI Taxonomy" id="1840588"/>
    <lineage>
        <taxon>Eukaryota</taxon>
        <taxon>Viridiplantae</taxon>
        <taxon>Streptophyta</taxon>
        <taxon>Embryophyta</taxon>
        <taxon>Tracheophyta</taxon>
        <taxon>Spermatophyta</taxon>
        <taxon>Magnoliopsida</taxon>
        <taxon>eudicotyledons</taxon>
        <taxon>Gunneridae</taxon>
        <taxon>Pentapetalae</taxon>
        <taxon>asterids</taxon>
        <taxon>Ericales</taxon>
        <taxon>Theaceae</taxon>
        <taxon>Camellia</taxon>
    </lineage>
</organism>
<protein>
    <submittedName>
        <fullName evidence="1">Uncharacterized protein</fullName>
    </submittedName>
</protein>
<comment type="caution">
    <text evidence="1">The sequence shown here is derived from an EMBL/GenBank/DDBJ whole genome shotgun (WGS) entry which is preliminary data.</text>
</comment>
<dbReference type="EMBL" id="CM045758">
    <property type="protein sequence ID" value="KAI8030977.1"/>
    <property type="molecule type" value="Genomic_DNA"/>
</dbReference>
<accession>A0ACC0IYH6</accession>
<dbReference type="Proteomes" id="UP001060215">
    <property type="component" value="Chromosome 1"/>
</dbReference>
<reference evidence="1 2" key="1">
    <citation type="journal article" date="2022" name="Plant J.">
        <title>Chromosome-level genome of Camellia lanceoleosa provides a valuable resource for understanding genome evolution and self-incompatibility.</title>
        <authorList>
            <person name="Gong W."/>
            <person name="Xiao S."/>
            <person name="Wang L."/>
            <person name="Liao Z."/>
            <person name="Chang Y."/>
            <person name="Mo W."/>
            <person name="Hu G."/>
            <person name="Li W."/>
            <person name="Zhao G."/>
            <person name="Zhu H."/>
            <person name="Hu X."/>
            <person name="Ji K."/>
            <person name="Xiang X."/>
            <person name="Song Q."/>
            <person name="Yuan D."/>
            <person name="Jin S."/>
            <person name="Zhang L."/>
        </authorList>
    </citation>
    <scope>NUCLEOTIDE SEQUENCE [LARGE SCALE GENOMIC DNA]</scope>
    <source>
        <strain evidence="1">SQ_2022a</strain>
    </source>
</reference>